<dbReference type="InterPro" id="IPR029058">
    <property type="entry name" value="AB_hydrolase_fold"/>
</dbReference>
<evidence type="ECO:0000313" key="7">
    <source>
        <dbReference type="EMBL" id="MFM1726944.1"/>
    </source>
</evidence>
<keyword evidence="3" id="KW-0378">Hydrolase</keyword>
<sequence length="434" mass="44878">MGRRGMVAALAGAVVSSLFVSAAPSAAESAGSSGSGSGSGSQNGPVKNADNYGDGCPDILVLAVSGATDSTVDRDPFDDKERVPWANWLSNVTVPLGEANRDQPGTVGWMYVPYPSTYGVGVLEDVPTYQDSVAAGVASTNRILDEKKAQCGDATRFVLLGYSVGGEVTERVARELGHRDASATVTADDIAGVALVGDPYRPAGTPSLGEPGPGGGGFMSSEPADYGALEGKILYDCRPYDIACDAPPDIAVLELALGVLGQMRFTLLNPVQTFADFGRVVSQMSARAIAHIVTRENWFTSDESLLDVLRMVADQTYRDDAATAAATPERIAALEAWARGPGADVVRAKLAAEGAGFVEDNRGIVDLILGPYIFLGAIQHLLYWLPGPAPLFGDSEKLVDWISGLARNDVSQTPTGSAGSEASAASTGSAGSSG</sequence>
<dbReference type="PANTHER" id="PTHR33630">
    <property type="entry name" value="CUTINASE RV1984C-RELATED-RELATED"/>
    <property type="match status" value="1"/>
</dbReference>
<dbReference type="SMART" id="SM01110">
    <property type="entry name" value="Cutinase"/>
    <property type="match status" value="1"/>
</dbReference>
<feature type="compositionally biased region" description="Low complexity" evidence="5">
    <location>
        <begin position="415"/>
        <end position="434"/>
    </location>
</feature>
<gene>
    <name evidence="7" type="ORF">ABEU19_000385</name>
</gene>
<evidence type="ECO:0000256" key="6">
    <source>
        <dbReference type="SAM" id="SignalP"/>
    </source>
</evidence>
<dbReference type="RefSeq" id="WP_348609183.1">
    <property type="nucleotide sequence ID" value="NZ_CP157276.1"/>
</dbReference>
<evidence type="ECO:0000256" key="3">
    <source>
        <dbReference type="ARBA" id="ARBA00022801"/>
    </source>
</evidence>
<dbReference type="Proteomes" id="UP001629744">
    <property type="component" value="Unassembled WGS sequence"/>
</dbReference>
<name>A0ABW9FNV4_9NOCA</name>
<keyword evidence="6" id="KW-0732">Signal</keyword>
<comment type="similarity">
    <text evidence="1">Belongs to the cutinase family.</text>
</comment>
<comment type="caution">
    <text evidence="7">The sequence shown here is derived from an EMBL/GenBank/DDBJ whole genome shotgun (WGS) entry which is preliminary data.</text>
</comment>
<feature type="signal peptide" evidence="6">
    <location>
        <begin position="1"/>
        <end position="22"/>
    </location>
</feature>
<organism evidence="7 8">
    <name type="scientific">Prescottella soli</name>
    <dbReference type="NCBI Taxonomy" id="1543852"/>
    <lineage>
        <taxon>Bacteria</taxon>
        <taxon>Bacillati</taxon>
        <taxon>Actinomycetota</taxon>
        <taxon>Actinomycetes</taxon>
        <taxon>Mycobacteriales</taxon>
        <taxon>Nocardiaceae</taxon>
        <taxon>Prescottella</taxon>
    </lineage>
</organism>
<evidence type="ECO:0000256" key="5">
    <source>
        <dbReference type="SAM" id="MobiDB-lite"/>
    </source>
</evidence>
<dbReference type="Pfam" id="PF01083">
    <property type="entry name" value="Cutinase"/>
    <property type="match status" value="1"/>
</dbReference>
<feature type="chain" id="PRO_5046245669" evidence="6">
    <location>
        <begin position="23"/>
        <end position="434"/>
    </location>
</feature>
<evidence type="ECO:0000256" key="2">
    <source>
        <dbReference type="ARBA" id="ARBA00022487"/>
    </source>
</evidence>
<dbReference type="EMBL" id="JBDLNU010000001">
    <property type="protein sequence ID" value="MFM1726944.1"/>
    <property type="molecule type" value="Genomic_DNA"/>
</dbReference>
<evidence type="ECO:0000313" key="8">
    <source>
        <dbReference type="Proteomes" id="UP001629744"/>
    </source>
</evidence>
<dbReference type="SUPFAM" id="SSF53474">
    <property type="entry name" value="alpha/beta-Hydrolases"/>
    <property type="match status" value="1"/>
</dbReference>
<feature type="region of interest" description="Disordered" evidence="5">
    <location>
        <begin position="410"/>
        <end position="434"/>
    </location>
</feature>
<keyword evidence="2" id="KW-0719">Serine esterase</keyword>
<dbReference type="PANTHER" id="PTHR33630:SF9">
    <property type="entry name" value="CUTINASE 4"/>
    <property type="match status" value="1"/>
</dbReference>
<keyword evidence="8" id="KW-1185">Reference proteome</keyword>
<protein>
    <submittedName>
        <fullName evidence="7">Cutinase family protein</fullName>
    </submittedName>
</protein>
<dbReference type="Gene3D" id="3.40.50.1820">
    <property type="entry name" value="alpha/beta hydrolase"/>
    <property type="match status" value="1"/>
</dbReference>
<dbReference type="InterPro" id="IPR000675">
    <property type="entry name" value="Cutinase/axe"/>
</dbReference>
<reference evidence="7 8" key="1">
    <citation type="submission" date="2023-11" db="EMBL/GenBank/DDBJ databases">
        <authorList>
            <person name="Val-Calvo J."/>
            <person name="Scortti M."/>
            <person name="Vazquez-Boland J."/>
        </authorList>
    </citation>
    <scope>NUCLEOTIDE SEQUENCE [LARGE SCALE GENOMIC DNA]</scope>
    <source>
        <strain evidence="7 8">DSM 46662</strain>
    </source>
</reference>
<evidence type="ECO:0000256" key="1">
    <source>
        <dbReference type="ARBA" id="ARBA00007534"/>
    </source>
</evidence>
<evidence type="ECO:0000256" key="4">
    <source>
        <dbReference type="ARBA" id="ARBA00023157"/>
    </source>
</evidence>
<proteinExistence type="inferred from homology"/>
<keyword evidence="4" id="KW-1015">Disulfide bond</keyword>
<accession>A0ABW9FNV4</accession>
<feature type="region of interest" description="Disordered" evidence="5">
    <location>
        <begin position="28"/>
        <end position="50"/>
    </location>
</feature>